<protein>
    <submittedName>
        <fullName evidence="1">Uncharacterized protein</fullName>
    </submittedName>
</protein>
<evidence type="ECO:0000313" key="2">
    <source>
        <dbReference type="Proteomes" id="UP000656813"/>
    </source>
</evidence>
<sequence length="194" mass="23085">MYEIKNSLQIRTEASYSLNFLVYIQNIFLNQKQDKDELKFPYIPKECGFRNDFAKRYSELWDDILKSISEDPINDQQVFIKKKNLFYQVLFTEAEDTLNQFNEIYQSFRVWFGSLAGRFSLERSIDESSQTLYVELSNDLMKNEIEPLKELNISLIYDDCLLANTEATPYFIVLPIRDFIVNNKELSLKLRECF</sequence>
<dbReference type="Proteomes" id="UP000656813">
    <property type="component" value="Unassembled WGS sequence"/>
</dbReference>
<reference evidence="1" key="1">
    <citation type="journal article" date="2014" name="Int. J. Syst. Evol. Microbiol.">
        <title>Complete genome sequence of Corynebacterium casei LMG S-19264T (=DSM 44701T), isolated from a smear-ripened cheese.</title>
        <authorList>
            <consortium name="US DOE Joint Genome Institute (JGI-PGF)"/>
            <person name="Walter F."/>
            <person name="Albersmeier A."/>
            <person name="Kalinowski J."/>
            <person name="Ruckert C."/>
        </authorList>
    </citation>
    <scope>NUCLEOTIDE SEQUENCE</scope>
    <source>
        <strain evidence="1">CGMCC 1.12777</strain>
    </source>
</reference>
<evidence type="ECO:0000313" key="1">
    <source>
        <dbReference type="EMBL" id="GGH86569.1"/>
    </source>
</evidence>
<proteinExistence type="predicted"/>
<gene>
    <name evidence="1" type="ORF">GCM10007096_34580</name>
</gene>
<accession>A0A8J2ZYU2</accession>
<name>A0A8J2ZYU2_9BACL</name>
<keyword evidence="2" id="KW-1185">Reference proteome</keyword>
<organism evidence="1 2">
    <name type="scientific">Pullulanibacillus pueri</name>
    <dbReference type="NCBI Taxonomy" id="1437324"/>
    <lineage>
        <taxon>Bacteria</taxon>
        <taxon>Bacillati</taxon>
        <taxon>Bacillota</taxon>
        <taxon>Bacilli</taxon>
        <taxon>Bacillales</taxon>
        <taxon>Sporolactobacillaceae</taxon>
        <taxon>Pullulanibacillus</taxon>
    </lineage>
</organism>
<comment type="caution">
    <text evidence="1">The sequence shown here is derived from an EMBL/GenBank/DDBJ whole genome shotgun (WGS) entry which is preliminary data.</text>
</comment>
<reference evidence="1" key="2">
    <citation type="submission" date="2020-09" db="EMBL/GenBank/DDBJ databases">
        <authorList>
            <person name="Sun Q."/>
            <person name="Zhou Y."/>
        </authorList>
    </citation>
    <scope>NUCLEOTIDE SEQUENCE</scope>
    <source>
        <strain evidence="1">CGMCC 1.12777</strain>
    </source>
</reference>
<dbReference type="RefSeq" id="WP_229745631.1">
    <property type="nucleotide sequence ID" value="NZ_BMFV01000033.1"/>
</dbReference>
<dbReference type="AlphaFoldDB" id="A0A8J2ZYU2"/>
<dbReference type="EMBL" id="BMFV01000033">
    <property type="protein sequence ID" value="GGH86569.1"/>
    <property type="molecule type" value="Genomic_DNA"/>
</dbReference>